<gene>
    <name evidence="10" type="ORF">CES86_4421</name>
    <name evidence="9" type="ORF">F9L03_20470</name>
</gene>
<name>A0A256GDR3_9HYPH</name>
<evidence type="ECO:0000313" key="12">
    <source>
        <dbReference type="Proteomes" id="UP000435957"/>
    </source>
</evidence>
<protein>
    <submittedName>
        <fullName evidence="9">ABC transporter permease</fullName>
    </submittedName>
    <submittedName>
        <fullName evidence="10">Binding-protein-dependent transport system inner membrane component family protein</fullName>
    </submittedName>
</protein>
<evidence type="ECO:0000313" key="10">
    <source>
        <dbReference type="EMBL" id="OYR25036.1"/>
    </source>
</evidence>
<evidence type="ECO:0000256" key="4">
    <source>
        <dbReference type="ARBA" id="ARBA00022692"/>
    </source>
</evidence>
<keyword evidence="4 7" id="KW-0812">Transmembrane</keyword>
<keyword evidence="3" id="KW-1003">Cell membrane</keyword>
<reference evidence="10 11" key="1">
    <citation type="submission" date="2017-07" db="EMBL/GenBank/DDBJ databases">
        <title>Draft genome of Ochrobactrum lupini type strain LUP21.</title>
        <authorList>
            <person name="Krzyzanowska D.M."/>
            <person name="Jafra S."/>
        </authorList>
    </citation>
    <scope>NUCLEOTIDE SEQUENCE [LARGE SCALE GENOMIC DNA]</scope>
    <source>
        <strain evidence="10 11">LUP21</strain>
    </source>
</reference>
<evidence type="ECO:0000313" key="9">
    <source>
        <dbReference type="EMBL" id="KAB2702047.1"/>
    </source>
</evidence>
<dbReference type="EMBL" id="NNRN01000059">
    <property type="protein sequence ID" value="OYR25036.1"/>
    <property type="molecule type" value="Genomic_DNA"/>
</dbReference>
<keyword evidence="12" id="KW-1185">Reference proteome</keyword>
<dbReference type="Proteomes" id="UP000435957">
    <property type="component" value="Unassembled WGS sequence"/>
</dbReference>
<feature type="transmembrane region" description="Helical" evidence="7">
    <location>
        <begin position="236"/>
        <end position="258"/>
    </location>
</feature>
<evidence type="ECO:0000256" key="3">
    <source>
        <dbReference type="ARBA" id="ARBA00022475"/>
    </source>
</evidence>
<reference evidence="9 12" key="2">
    <citation type="submission" date="2019-09" db="EMBL/GenBank/DDBJ databases">
        <title>Taxonomic organization of the family Brucellaceae based on a phylogenomic approach.</title>
        <authorList>
            <person name="Leclercq S."/>
            <person name="Cloeckaert A."/>
            <person name="Zygmunt M.S."/>
        </authorList>
    </citation>
    <scope>NUCLEOTIDE SEQUENCE [LARGE SCALE GENOMIC DNA]</scope>
    <source>
        <strain evidence="9 12">LUP23</strain>
    </source>
</reference>
<organism evidence="10 11">
    <name type="scientific">Brucella lupini</name>
    <dbReference type="NCBI Taxonomy" id="255457"/>
    <lineage>
        <taxon>Bacteria</taxon>
        <taxon>Pseudomonadati</taxon>
        <taxon>Pseudomonadota</taxon>
        <taxon>Alphaproteobacteria</taxon>
        <taxon>Hyphomicrobiales</taxon>
        <taxon>Brucellaceae</taxon>
        <taxon>Brucella/Ochrobactrum group</taxon>
        <taxon>Brucella</taxon>
    </lineage>
</organism>
<keyword evidence="6 7" id="KW-0472">Membrane</keyword>
<dbReference type="PANTHER" id="PTHR30151">
    <property type="entry name" value="ALKANE SULFONATE ABC TRANSPORTER-RELATED, MEMBRANE SUBUNIT"/>
    <property type="match status" value="1"/>
</dbReference>
<comment type="subcellular location">
    <subcellularLocation>
        <location evidence="1 7">Cell membrane</location>
        <topology evidence="1 7">Multi-pass membrane protein</topology>
    </subcellularLocation>
</comment>
<comment type="caution">
    <text evidence="10">The sequence shown here is derived from an EMBL/GenBank/DDBJ whole genome shotgun (WGS) entry which is preliminary data.</text>
</comment>
<feature type="domain" description="ABC transmembrane type-1" evidence="8">
    <location>
        <begin position="75"/>
        <end position="257"/>
    </location>
</feature>
<feature type="transmembrane region" description="Helical" evidence="7">
    <location>
        <begin position="141"/>
        <end position="163"/>
    </location>
</feature>
<feature type="transmembrane region" description="Helical" evidence="7">
    <location>
        <begin position="23"/>
        <end position="40"/>
    </location>
</feature>
<evidence type="ECO:0000313" key="11">
    <source>
        <dbReference type="Proteomes" id="UP000216363"/>
    </source>
</evidence>
<evidence type="ECO:0000256" key="2">
    <source>
        <dbReference type="ARBA" id="ARBA00022448"/>
    </source>
</evidence>
<dbReference type="Gene3D" id="1.10.3720.10">
    <property type="entry name" value="MetI-like"/>
    <property type="match status" value="1"/>
</dbReference>
<dbReference type="SUPFAM" id="SSF161098">
    <property type="entry name" value="MetI-like"/>
    <property type="match status" value="1"/>
</dbReference>
<dbReference type="CDD" id="cd06261">
    <property type="entry name" value="TM_PBP2"/>
    <property type="match status" value="1"/>
</dbReference>
<evidence type="ECO:0000256" key="1">
    <source>
        <dbReference type="ARBA" id="ARBA00004651"/>
    </source>
</evidence>
<keyword evidence="2 7" id="KW-0813">Transport</keyword>
<dbReference type="InterPro" id="IPR035906">
    <property type="entry name" value="MetI-like_sf"/>
</dbReference>
<feature type="transmembrane region" description="Helical" evidence="7">
    <location>
        <begin position="194"/>
        <end position="216"/>
    </location>
</feature>
<dbReference type="GO" id="GO:0055085">
    <property type="term" value="P:transmembrane transport"/>
    <property type="evidence" value="ECO:0007669"/>
    <property type="project" value="InterPro"/>
</dbReference>
<dbReference type="PROSITE" id="PS50928">
    <property type="entry name" value="ABC_TM1"/>
    <property type="match status" value="1"/>
</dbReference>
<dbReference type="EMBL" id="WBWF01000019">
    <property type="protein sequence ID" value="KAB2702047.1"/>
    <property type="molecule type" value="Genomic_DNA"/>
</dbReference>
<evidence type="ECO:0000259" key="8">
    <source>
        <dbReference type="PROSITE" id="PS50928"/>
    </source>
</evidence>
<sequence length="270" mass="29064">MSPLVKTEKAQAARVRRARRTQVLERLAAPALATVLLLSWELVSRYTGISDFILPRPSAILARMLADHRLLLTHAGTTAAEVLGGFTLAVFAGIAIALAVFYSRIVEVALYPILIAFQTVPKVALAPLIVLYFGYGWGPKLFLSFFISFFAIVVATVVGLQCLDRGYANLARAMGASELQIFLKIRLPAALPNIFGSLKVALTLAVIGAVLGEYVAAERGLGYIQLQANANFDTTLNFAAVVSIALLGVGLYTMLLLAERTLVAKRVSSR</sequence>
<dbReference type="AlphaFoldDB" id="A0A256GDR3"/>
<comment type="similarity">
    <text evidence="7">Belongs to the binding-protein-dependent transport system permease family.</text>
</comment>
<evidence type="ECO:0000256" key="5">
    <source>
        <dbReference type="ARBA" id="ARBA00022989"/>
    </source>
</evidence>
<dbReference type="Proteomes" id="UP000216363">
    <property type="component" value="Unassembled WGS sequence"/>
</dbReference>
<dbReference type="Pfam" id="PF00528">
    <property type="entry name" value="BPD_transp_1"/>
    <property type="match status" value="1"/>
</dbReference>
<dbReference type="GO" id="GO:0005886">
    <property type="term" value="C:plasma membrane"/>
    <property type="evidence" value="ECO:0007669"/>
    <property type="project" value="UniProtKB-SubCell"/>
</dbReference>
<feature type="transmembrane region" description="Helical" evidence="7">
    <location>
        <begin position="82"/>
        <end position="102"/>
    </location>
</feature>
<dbReference type="InterPro" id="IPR000515">
    <property type="entry name" value="MetI-like"/>
</dbReference>
<evidence type="ECO:0000256" key="6">
    <source>
        <dbReference type="ARBA" id="ARBA00023136"/>
    </source>
</evidence>
<proteinExistence type="inferred from homology"/>
<evidence type="ECO:0000256" key="7">
    <source>
        <dbReference type="RuleBase" id="RU363032"/>
    </source>
</evidence>
<keyword evidence="5 7" id="KW-1133">Transmembrane helix</keyword>
<accession>A0A256GDR3</accession>
<feature type="transmembrane region" description="Helical" evidence="7">
    <location>
        <begin position="109"/>
        <end position="135"/>
    </location>
</feature>
<dbReference type="PANTHER" id="PTHR30151:SF20">
    <property type="entry name" value="ABC TRANSPORTER PERMEASE PROTEIN HI_0355-RELATED"/>
    <property type="match status" value="1"/>
</dbReference>